<reference evidence="2" key="1">
    <citation type="submission" date="2021-01" db="EMBL/GenBank/DDBJ databases">
        <authorList>
            <person name="Corre E."/>
            <person name="Pelletier E."/>
            <person name="Niang G."/>
            <person name="Scheremetjew M."/>
            <person name="Finn R."/>
            <person name="Kale V."/>
            <person name="Holt S."/>
            <person name="Cochrane G."/>
            <person name="Meng A."/>
            <person name="Brown T."/>
            <person name="Cohen L."/>
        </authorList>
    </citation>
    <scope>NUCLEOTIDE SEQUENCE</scope>
    <source>
        <strain evidence="2">CCMP1756</strain>
    </source>
</reference>
<dbReference type="Gene3D" id="3.40.30.10">
    <property type="entry name" value="Glutaredoxin"/>
    <property type="match status" value="1"/>
</dbReference>
<sequence length="164" mass="17366">MSALAAAAPDLPLTLFDDDSTASSLTKLRAGKPLIIDFWTTRCERCPACLDKLDKIAEALGDKVVFAALCLDDPDFAQELVDEHDWDHITHGGMDLETKEKAKAAFGFNSVPHLVIIGADGTTLFCGSALKATADGINEALAGKENAPQPVAAAAPSFTMDDDF</sequence>
<dbReference type="PROSITE" id="PS51352">
    <property type="entry name" value="THIOREDOXIN_2"/>
    <property type="match status" value="1"/>
</dbReference>
<dbReference type="SUPFAM" id="SSF52833">
    <property type="entry name" value="Thioredoxin-like"/>
    <property type="match status" value="1"/>
</dbReference>
<organism evidence="2">
    <name type="scientific">Pelagomonas calceolata</name>
    <dbReference type="NCBI Taxonomy" id="35677"/>
    <lineage>
        <taxon>Eukaryota</taxon>
        <taxon>Sar</taxon>
        <taxon>Stramenopiles</taxon>
        <taxon>Ochrophyta</taxon>
        <taxon>Pelagophyceae</taxon>
        <taxon>Pelagomonadales</taxon>
        <taxon>Pelagomonadaceae</taxon>
        <taxon>Pelagomonas</taxon>
    </lineage>
</organism>
<dbReference type="InterPro" id="IPR012336">
    <property type="entry name" value="Thioredoxin-like_fold"/>
</dbReference>
<dbReference type="InterPro" id="IPR013766">
    <property type="entry name" value="Thioredoxin_domain"/>
</dbReference>
<dbReference type="EMBL" id="HBIW01023735">
    <property type="protein sequence ID" value="CAE0705015.1"/>
    <property type="molecule type" value="Transcribed_RNA"/>
</dbReference>
<dbReference type="AlphaFoldDB" id="A0A7S4A6W9"/>
<feature type="domain" description="Thioredoxin" evidence="1">
    <location>
        <begin position="2"/>
        <end position="146"/>
    </location>
</feature>
<proteinExistence type="predicted"/>
<evidence type="ECO:0000313" key="2">
    <source>
        <dbReference type="EMBL" id="CAE0705015.1"/>
    </source>
</evidence>
<dbReference type="PANTHER" id="PTHR42852">
    <property type="entry name" value="THIOL:DISULFIDE INTERCHANGE PROTEIN DSBE"/>
    <property type="match status" value="1"/>
</dbReference>
<evidence type="ECO:0000259" key="1">
    <source>
        <dbReference type="PROSITE" id="PS51352"/>
    </source>
</evidence>
<dbReference type="Pfam" id="PF13905">
    <property type="entry name" value="Thioredoxin_8"/>
    <property type="match status" value="1"/>
</dbReference>
<accession>A0A7S4A6W9</accession>
<name>A0A7S4A6W9_9STRA</name>
<dbReference type="InterPro" id="IPR050553">
    <property type="entry name" value="Thioredoxin_ResA/DsbE_sf"/>
</dbReference>
<protein>
    <recommendedName>
        <fullName evidence="1">Thioredoxin domain-containing protein</fullName>
    </recommendedName>
</protein>
<dbReference type="PANTHER" id="PTHR42852:SF17">
    <property type="entry name" value="THIOREDOXIN-LIKE PROTEIN HI_1115"/>
    <property type="match status" value="1"/>
</dbReference>
<dbReference type="InterPro" id="IPR036249">
    <property type="entry name" value="Thioredoxin-like_sf"/>
</dbReference>
<gene>
    <name evidence="2" type="ORF">PCAL00307_LOCUS20463</name>
</gene>